<comment type="caution">
    <text evidence="2">The sequence shown here is derived from an EMBL/GenBank/DDBJ whole genome shotgun (WGS) entry which is preliminary data.</text>
</comment>
<dbReference type="EMBL" id="CAVLGL010000089">
    <property type="protein sequence ID" value="CAK1593951.1"/>
    <property type="molecule type" value="Genomic_DNA"/>
</dbReference>
<evidence type="ECO:0008006" key="4">
    <source>
        <dbReference type="Google" id="ProtNLM"/>
    </source>
</evidence>
<gene>
    <name evidence="2" type="ORF">PARMNEM_LOCUS13657</name>
</gene>
<organism evidence="2 3">
    <name type="scientific">Parnassius mnemosyne</name>
    <name type="common">clouded apollo</name>
    <dbReference type="NCBI Taxonomy" id="213953"/>
    <lineage>
        <taxon>Eukaryota</taxon>
        <taxon>Metazoa</taxon>
        <taxon>Ecdysozoa</taxon>
        <taxon>Arthropoda</taxon>
        <taxon>Hexapoda</taxon>
        <taxon>Insecta</taxon>
        <taxon>Pterygota</taxon>
        <taxon>Neoptera</taxon>
        <taxon>Endopterygota</taxon>
        <taxon>Lepidoptera</taxon>
        <taxon>Glossata</taxon>
        <taxon>Ditrysia</taxon>
        <taxon>Papilionoidea</taxon>
        <taxon>Papilionidae</taxon>
        <taxon>Parnassiinae</taxon>
        <taxon>Parnassini</taxon>
        <taxon>Parnassius</taxon>
        <taxon>Driopa</taxon>
    </lineage>
</organism>
<evidence type="ECO:0000313" key="3">
    <source>
        <dbReference type="Proteomes" id="UP001314205"/>
    </source>
</evidence>
<feature type="compositionally biased region" description="Basic and acidic residues" evidence="1">
    <location>
        <begin position="83"/>
        <end position="92"/>
    </location>
</feature>
<sequence>MSSDGGRRKRQDDYEEADFSNDGTSQNKFAEIKKRREAQNKIRCQRYRDKKKKKAIDEIISSQIYKEPTSIVDEEEVIKRRKEYDKQKSQRYRDKKRASNLNKLHRNQSSKTVVRHVSKCQNFCNSQIAGPS</sequence>
<evidence type="ECO:0000313" key="2">
    <source>
        <dbReference type="EMBL" id="CAK1593951.1"/>
    </source>
</evidence>
<dbReference type="AlphaFoldDB" id="A0AAV1LEJ0"/>
<name>A0AAV1LEJ0_9NEOP</name>
<feature type="compositionally biased region" description="Basic residues" evidence="1">
    <location>
        <begin position="93"/>
        <end position="113"/>
    </location>
</feature>
<evidence type="ECO:0000256" key="1">
    <source>
        <dbReference type="SAM" id="MobiDB-lite"/>
    </source>
</evidence>
<protein>
    <recommendedName>
        <fullName evidence="4">BZIP domain-containing protein</fullName>
    </recommendedName>
</protein>
<feature type="region of interest" description="Disordered" evidence="1">
    <location>
        <begin position="1"/>
        <end position="39"/>
    </location>
</feature>
<accession>A0AAV1LEJ0</accession>
<dbReference type="Proteomes" id="UP001314205">
    <property type="component" value="Unassembled WGS sequence"/>
</dbReference>
<proteinExistence type="predicted"/>
<reference evidence="2 3" key="1">
    <citation type="submission" date="2023-11" db="EMBL/GenBank/DDBJ databases">
        <authorList>
            <person name="Hedman E."/>
            <person name="Englund M."/>
            <person name="Stromberg M."/>
            <person name="Nyberg Akerstrom W."/>
            <person name="Nylinder S."/>
            <person name="Jareborg N."/>
            <person name="Kallberg Y."/>
            <person name="Kronander E."/>
        </authorList>
    </citation>
    <scope>NUCLEOTIDE SEQUENCE [LARGE SCALE GENOMIC DNA]</scope>
</reference>
<feature type="region of interest" description="Disordered" evidence="1">
    <location>
        <begin position="83"/>
        <end position="113"/>
    </location>
</feature>
<keyword evidence="3" id="KW-1185">Reference proteome</keyword>
<feature type="compositionally biased region" description="Basic and acidic residues" evidence="1">
    <location>
        <begin position="30"/>
        <end position="39"/>
    </location>
</feature>